<reference evidence="1 2" key="1">
    <citation type="journal article" date="2017" name="Genome Biol. Evol.">
        <title>Phytophthora megakarya and P. palmivora, closely related causal agents of cacao black pod rot, underwent increases in genome sizes and gene numbers by different mechanisms.</title>
        <authorList>
            <person name="Ali S.S."/>
            <person name="Shao J."/>
            <person name="Lary D.J."/>
            <person name="Kronmiller B."/>
            <person name="Shen D."/>
            <person name="Strem M.D."/>
            <person name="Amoako-Attah I."/>
            <person name="Akrofi A.Y."/>
            <person name="Begoude B.A."/>
            <person name="Ten Hoopen G.M."/>
            <person name="Coulibaly K."/>
            <person name="Kebe B.I."/>
            <person name="Melnick R.L."/>
            <person name="Guiltinan M.J."/>
            <person name="Tyler B.M."/>
            <person name="Meinhardt L.W."/>
            <person name="Bailey B.A."/>
        </authorList>
    </citation>
    <scope>NUCLEOTIDE SEQUENCE [LARGE SCALE GENOMIC DNA]</scope>
    <source>
        <strain evidence="2">sbr112.9</strain>
    </source>
</reference>
<name>A0A2P4XGE4_9STRA</name>
<proteinExistence type="predicted"/>
<dbReference type="OrthoDB" id="124126at2759"/>
<accession>A0A2P4XGE4</accession>
<evidence type="ECO:0000313" key="2">
    <source>
        <dbReference type="Proteomes" id="UP000237271"/>
    </source>
</evidence>
<keyword evidence="2" id="KW-1185">Reference proteome</keyword>
<organism evidence="1 2">
    <name type="scientific">Phytophthora palmivora</name>
    <dbReference type="NCBI Taxonomy" id="4796"/>
    <lineage>
        <taxon>Eukaryota</taxon>
        <taxon>Sar</taxon>
        <taxon>Stramenopiles</taxon>
        <taxon>Oomycota</taxon>
        <taxon>Peronosporomycetes</taxon>
        <taxon>Peronosporales</taxon>
        <taxon>Peronosporaceae</taxon>
        <taxon>Phytophthora</taxon>
    </lineage>
</organism>
<comment type="caution">
    <text evidence="1">The sequence shown here is derived from an EMBL/GenBank/DDBJ whole genome shotgun (WGS) entry which is preliminary data.</text>
</comment>
<dbReference type="Proteomes" id="UP000237271">
    <property type="component" value="Unassembled WGS sequence"/>
</dbReference>
<dbReference type="EMBL" id="NCKW01011069">
    <property type="protein sequence ID" value="POM64622.1"/>
    <property type="molecule type" value="Genomic_DNA"/>
</dbReference>
<sequence>MLSRRADLISFEVYCGQQQPIAEFGVVDIKSGPAAVVRNLRSVFSDKPSEKAMGLVVVNRFYTSIVLATIGTIITNRRGFCTAVVTKIKKRLIDIPRGSFVFARSNM</sequence>
<evidence type="ECO:0000313" key="1">
    <source>
        <dbReference type="EMBL" id="POM64622.1"/>
    </source>
</evidence>
<gene>
    <name evidence="1" type="ORF">PHPALM_19818</name>
</gene>
<protein>
    <submittedName>
        <fullName evidence="1">Uncharacterized protein</fullName>
    </submittedName>
</protein>
<dbReference type="AlphaFoldDB" id="A0A2P4XGE4"/>